<dbReference type="Proteomes" id="UP000018339">
    <property type="component" value="Unassembled WGS sequence"/>
</dbReference>
<accession>A0A7U9JBX3</accession>
<dbReference type="EMBL" id="AYSF01000037">
    <property type="protein sequence ID" value="ESU72722.1"/>
    <property type="molecule type" value="Genomic_DNA"/>
</dbReference>
<sequence length="60" mass="6868">MVIMHHSLPCVFVVSYPWRMPVQSPLHGLPNRLPFTFSLAKTASIVNGDEGKWFVDDIRE</sequence>
<keyword evidence="2" id="KW-1185">Reference proteome</keyword>
<comment type="caution">
    <text evidence="1">The sequence shown here is derived from an EMBL/GenBank/DDBJ whole genome shotgun (WGS) entry which is preliminary data.</text>
</comment>
<protein>
    <submittedName>
        <fullName evidence="1">Uncharacterized protein</fullName>
    </submittedName>
</protein>
<name>A0A7U9JBX3_GEOTM</name>
<evidence type="ECO:0000313" key="2">
    <source>
        <dbReference type="Proteomes" id="UP000018339"/>
    </source>
</evidence>
<evidence type="ECO:0000313" key="1">
    <source>
        <dbReference type="EMBL" id="ESU72722.1"/>
    </source>
</evidence>
<reference evidence="1 2" key="1">
    <citation type="journal article" date="2014" name="Genome Announc.">
        <title>Draft Genome Sequence of Geobacillus thermopakistaniensis Strain MAS1.</title>
        <authorList>
            <person name="Siddiqui M.A."/>
            <person name="Rashid N."/>
            <person name="Ayyampalayam S."/>
            <person name="Whitman W.B."/>
        </authorList>
    </citation>
    <scope>NUCLEOTIDE SEQUENCE [LARGE SCALE GENOMIC DNA]</scope>
    <source>
        <strain evidence="1 2">MAS1</strain>
    </source>
</reference>
<dbReference type="AlphaFoldDB" id="A0A7U9JBX3"/>
<proteinExistence type="predicted"/>
<gene>
    <name evidence="1" type="ORF">T260_06575</name>
</gene>
<organism evidence="1 2">
    <name type="scientific">Geobacillus thermopakistaniensis (strain MAS1)</name>
    <dbReference type="NCBI Taxonomy" id="1408282"/>
    <lineage>
        <taxon>Bacteria</taxon>
        <taxon>Bacillati</taxon>
        <taxon>Bacillota</taxon>
        <taxon>Bacilli</taxon>
        <taxon>Bacillales</taxon>
        <taxon>Anoxybacillaceae</taxon>
        <taxon>Geobacillus</taxon>
    </lineage>
</organism>